<feature type="domain" description="SCP" evidence="1">
    <location>
        <begin position="123"/>
        <end position="216"/>
    </location>
</feature>
<dbReference type="InterPro" id="IPR014044">
    <property type="entry name" value="CAP_dom"/>
</dbReference>
<sequence length="242" mass="27065">MQTHTYLLTYSFANEVLEFCQPIKMKYWDCNVEEMANEQVENCPSAAPNVANYGNSFELGDAAQTLYTSSNTEADICNACANPPPCENALCNERPDPVALEVKQCTGNAKKDLMTDALRDQALNMHNYYRRLLATGWAKDAKLGYAQPATAMPKLEYDCTVEETIMTKFETCDGNAATTNKAENFIAYDDFRSDREVVLSKVLADWWSPLENTGNPENKYTDANAAALKSYIFVGITPHWTI</sequence>
<dbReference type="CDD" id="cd05380">
    <property type="entry name" value="CAP_euk"/>
    <property type="match status" value="1"/>
</dbReference>
<evidence type="ECO:0000313" key="3">
    <source>
        <dbReference type="Proteomes" id="UP000054495"/>
    </source>
</evidence>
<dbReference type="Proteomes" id="UP000054495">
    <property type="component" value="Unassembled WGS sequence"/>
</dbReference>
<accession>A0A0D6LPD5</accession>
<organism evidence="2 3">
    <name type="scientific">Ancylostoma ceylanicum</name>
    <dbReference type="NCBI Taxonomy" id="53326"/>
    <lineage>
        <taxon>Eukaryota</taxon>
        <taxon>Metazoa</taxon>
        <taxon>Ecdysozoa</taxon>
        <taxon>Nematoda</taxon>
        <taxon>Chromadorea</taxon>
        <taxon>Rhabditida</taxon>
        <taxon>Rhabditina</taxon>
        <taxon>Rhabditomorpha</taxon>
        <taxon>Strongyloidea</taxon>
        <taxon>Ancylostomatidae</taxon>
        <taxon>Ancylostomatinae</taxon>
        <taxon>Ancylostoma</taxon>
    </lineage>
</organism>
<keyword evidence="3" id="KW-1185">Reference proteome</keyword>
<dbReference type="AlphaFoldDB" id="A0A0D6LPD5"/>
<dbReference type="InterPro" id="IPR035940">
    <property type="entry name" value="CAP_sf"/>
</dbReference>
<dbReference type="SUPFAM" id="SSF55797">
    <property type="entry name" value="PR-1-like"/>
    <property type="match status" value="1"/>
</dbReference>
<gene>
    <name evidence="2" type="ORF">ANCCEY_07176</name>
</gene>
<dbReference type="EMBL" id="KE124973">
    <property type="protein sequence ID" value="EPB73739.1"/>
    <property type="molecule type" value="Genomic_DNA"/>
</dbReference>
<evidence type="ECO:0000259" key="1">
    <source>
        <dbReference type="Pfam" id="PF00188"/>
    </source>
</evidence>
<proteinExistence type="predicted"/>
<protein>
    <recommendedName>
        <fullName evidence="1">SCP domain-containing protein</fullName>
    </recommendedName>
</protein>
<name>A0A0D6LPD5_9BILA</name>
<dbReference type="Pfam" id="PF00188">
    <property type="entry name" value="CAP"/>
    <property type="match status" value="1"/>
</dbReference>
<evidence type="ECO:0000313" key="2">
    <source>
        <dbReference type="EMBL" id="EPB73739.1"/>
    </source>
</evidence>
<dbReference type="Gene3D" id="3.40.33.10">
    <property type="entry name" value="CAP"/>
    <property type="match status" value="1"/>
</dbReference>
<reference evidence="2 3" key="1">
    <citation type="submission" date="2013-05" db="EMBL/GenBank/DDBJ databases">
        <title>Draft genome of the parasitic nematode Anyclostoma ceylanicum.</title>
        <authorList>
            <person name="Mitreva M."/>
        </authorList>
    </citation>
    <scope>NUCLEOTIDE SEQUENCE [LARGE SCALE GENOMIC DNA]</scope>
</reference>